<protein>
    <submittedName>
        <fullName evidence="1">Uncharacterized protein</fullName>
    </submittedName>
</protein>
<keyword evidence="3" id="KW-1185">Reference proteome</keyword>
<evidence type="ECO:0000313" key="1">
    <source>
        <dbReference type="EMBL" id="CAF1640953.1"/>
    </source>
</evidence>
<name>A0A816E1F8_9BILA</name>
<dbReference type="EMBL" id="CAJOBC010116234">
    <property type="protein sequence ID" value="CAF4552861.1"/>
    <property type="molecule type" value="Genomic_DNA"/>
</dbReference>
<evidence type="ECO:0000313" key="2">
    <source>
        <dbReference type="EMBL" id="CAF4552861.1"/>
    </source>
</evidence>
<gene>
    <name evidence="1" type="ORF">GPM918_LOCUS44936</name>
    <name evidence="2" type="ORF">SRO942_LOCUS47055</name>
</gene>
<dbReference type="EMBL" id="CAJNOQ010047352">
    <property type="protein sequence ID" value="CAF1640953.1"/>
    <property type="molecule type" value="Genomic_DNA"/>
</dbReference>
<accession>A0A816E1F8</accession>
<reference evidence="1" key="1">
    <citation type="submission" date="2021-02" db="EMBL/GenBank/DDBJ databases">
        <authorList>
            <person name="Nowell W R."/>
        </authorList>
    </citation>
    <scope>NUCLEOTIDE SEQUENCE</scope>
</reference>
<evidence type="ECO:0000313" key="3">
    <source>
        <dbReference type="Proteomes" id="UP000663829"/>
    </source>
</evidence>
<dbReference type="OrthoDB" id="10426923at2759"/>
<comment type="caution">
    <text evidence="1">The sequence shown here is derived from an EMBL/GenBank/DDBJ whole genome shotgun (WGS) entry which is preliminary data.</text>
</comment>
<dbReference type="Proteomes" id="UP000681722">
    <property type="component" value="Unassembled WGS sequence"/>
</dbReference>
<sequence>MINSERLTLRRLPYRILDDSGNSEINVENWYGARMQNHKPDITQFDSYHSIFRYKYNSKFWLDQFMRNKKELEQITDQDERRQNDFSRRMLRVTVMLNTMATMRKRKYILEDSTTKTKVVIEPPSSLVTILYNHQSKLTQNGQTHHHLVPPTCVY</sequence>
<dbReference type="AlphaFoldDB" id="A0A816E1F8"/>
<dbReference type="Proteomes" id="UP000663829">
    <property type="component" value="Unassembled WGS sequence"/>
</dbReference>
<organism evidence="1 3">
    <name type="scientific">Didymodactylos carnosus</name>
    <dbReference type="NCBI Taxonomy" id="1234261"/>
    <lineage>
        <taxon>Eukaryota</taxon>
        <taxon>Metazoa</taxon>
        <taxon>Spiralia</taxon>
        <taxon>Gnathifera</taxon>
        <taxon>Rotifera</taxon>
        <taxon>Eurotatoria</taxon>
        <taxon>Bdelloidea</taxon>
        <taxon>Philodinida</taxon>
        <taxon>Philodinidae</taxon>
        <taxon>Didymodactylos</taxon>
    </lineage>
</organism>
<proteinExistence type="predicted"/>